<proteinExistence type="predicted"/>
<dbReference type="Proteomes" id="UP001362999">
    <property type="component" value="Unassembled WGS sequence"/>
</dbReference>
<feature type="non-terminal residue" evidence="2">
    <location>
        <position position="1"/>
    </location>
</feature>
<protein>
    <submittedName>
        <fullName evidence="2">Uncharacterized protein</fullName>
    </submittedName>
</protein>
<organism evidence="2 3">
    <name type="scientific">Favolaschia claudopus</name>
    <dbReference type="NCBI Taxonomy" id="2862362"/>
    <lineage>
        <taxon>Eukaryota</taxon>
        <taxon>Fungi</taxon>
        <taxon>Dikarya</taxon>
        <taxon>Basidiomycota</taxon>
        <taxon>Agaricomycotina</taxon>
        <taxon>Agaricomycetes</taxon>
        <taxon>Agaricomycetidae</taxon>
        <taxon>Agaricales</taxon>
        <taxon>Marasmiineae</taxon>
        <taxon>Mycenaceae</taxon>
        <taxon>Favolaschia</taxon>
    </lineage>
</organism>
<gene>
    <name evidence="2" type="ORF">R3P38DRAFT_2533481</name>
</gene>
<feature type="region of interest" description="Disordered" evidence="1">
    <location>
        <begin position="414"/>
        <end position="485"/>
    </location>
</feature>
<feature type="compositionally biased region" description="Basic and acidic residues" evidence="1">
    <location>
        <begin position="428"/>
        <end position="445"/>
    </location>
</feature>
<accession>A0AAW0B6Y5</accession>
<name>A0AAW0B6Y5_9AGAR</name>
<evidence type="ECO:0000256" key="1">
    <source>
        <dbReference type="SAM" id="MobiDB-lite"/>
    </source>
</evidence>
<dbReference type="AlphaFoldDB" id="A0AAW0B6Y5"/>
<sequence>TAQSEVSPEPHSVWIQLDDTNDTKKAHKKSILRTLMDPNFDADHAKSHDRLLRIRCFSIGGDHFDRTASKIHDNFSNEHLLRLQDLFATLIAINSSQVSLAILQCTIIKSSASNPATYLDAAPTAEIGLANTPYSVTGQVLSLVPFLDAADSISWAWDTSFAGFESVKVKNVSTDSVSRKRHINICIDGRLVLPLVSSNLSPSCAILDDVAGPGTSINTAERVDTTWVFSDSKLTTIKEKLLSLVTDEAMRARIPVHGPVREGSSDNIHTICASHLLPSVAAPSHKDGRRKCRVCGKDVAGPDRQNHRSIFSVSDTYPCGFCGKSTTNEGCTISIRNSKASSSCVDVYEFQIAAALKSSISKPCTNAPVRCPLCPQIHWKYNMDAHLRDAHPNWELTATEATTALIASRTTITRDEESRLKIPVHSKAPHDAQVDGPSSREKRPATESPAGTPRRLRIRRTTRTDPQLEVPDSLMNSDSESDFAP</sequence>
<dbReference type="EMBL" id="JAWWNJ010000038">
    <property type="protein sequence ID" value="KAK7021595.1"/>
    <property type="molecule type" value="Genomic_DNA"/>
</dbReference>
<keyword evidence="3" id="KW-1185">Reference proteome</keyword>
<reference evidence="2 3" key="1">
    <citation type="journal article" date="2024" name="J Genomics">
        <title>Draft genome sequencing and assembly of Favolaschia claudopus CIRM-BRFM 2984 isolated from oak limbs.</title>
        <authorList>
            <person name="Navarro D."/>
            <person name="Drula E."/>
            <person name="Chaduli D."/>
            <person name="Cazenave R."/>
            <person name="Ahrendt S."/>
            <person name="Wang J."/>
            <person name="Lipzen A."/>
            <person name="Daum C."/>
            <person name="Barry K."/>
            <person name="Grigoriev I.V."/>
            <person name="Favel A."/>
            <person name="Rosso M.N."/>
            <person name="Martin F."/>
        </authorList>
    </citation>
    <scope>NUCLEOTIDE SEQUENCE [LARGE SCALE GENOMIC DNA]</scope>
    <source>
        <strain evidence="2 3">CIRM-BRFM 2984</strain>
    </source>
</reference>
<evidence type="ECO:0000313" key="3">
    <source>
        <dbReference type="Proteomes" id="UP001362999"/>
    </source>
</evidence>
<comment type="caution">
    <text evidence="2">The sequence shown here is derived from an EMBL/GenBank/DDBJ whole genome shotgun (WGS) entry which is preliminary data.</text>
</comment>
<evidence type="ECO:0000313" key="2">
    <source>
        <dbReference type="EMBL" id="KAK7021595.1"/>
    </source>
</evidence>